<feature type="transmembrane region" description="Helical" evidence="2">
    <location>
        <begin position="6"/>
        <end position="28"/>
    </location>
</feature>
<dbReference type="AlphaFoldDB" id="A0A367KUT4"/>
<protein>
    <submittedName>
        <fullName evidence="3">Uncharacterized protein</fullName>
    </submittedName>
</protein>
<gene>
    <name evidence="3" type="ORF">CU098_013631</name>
</gene>
<accession>A0A367KUT4</accession>
<proteinExistence type="predicted"/>
<sequence length="477" mass="52995">MPSFPAWAIFIIVLLVIMVVFSGAYYTIRKRISRKKTVIGAQEPTEPMSKQKIKEPIHSFKHEKSSSYHRDDIEAHAGQPPCHTTLSTTPLTKPESTYSRLSTDSKKTACHSQSTLYSPYPASPLVSNEDMPMKPQPPFNASFFSDKMELDASNELYYGYSQHDFASIQLEDKPFLSTAAAHLQQKAATIKSSLRQSLRRKKSSAKNLPVHQFFSNETASTPPETKPISRQVSLASSWFPNGRPSFQQTTPVTPVTPVTPETPKPDLSGGYFTNHHYLKKPLAPFGSTITKENVSNKIMIDDIPSTLPSPQANQYDAQEEIDLHRVASKEDLSDQDYKEPITPQEEATHAARKIIRSASRKSRTRSMIASSDTSPSFPTILTSNKQLFTYATVRDNNNQSIKDNMTKEGLMLDSLPVMEDSARNRVGSALCGSATVSGKKSTRVQELQKILQSSQIKTDYATMDRHASLKKMAGSAA</sequence>
<feature type="region of interest" description="Disordered" evidence="1">
    <location>
        <begin position="73"/>
        <end position="115"/>
    </location>
</feature>
<feature type="compositionally biased region" description="Polar residues" evidence="1">
    <location>
        <begin position="82"/>
        <end position="102"/>
    </location>
</feature>
<feature type="non-terminal residue" evidence="3">
    <location>
        <position position="477"/>
    </location>
</feature>
<keyword evidence="2" id="KW-0812">Transmembrane</keyword>
<dbReference type="EMBL" id="PJQM01000263">
    <property type="protein sequence ID" value="RCI05959.1"/>
    <property type="molecule type" value="Genomic_DNA"/>
</dbReference>
<feature type="compositionally biased region" description="Polar residues" evidence="1">
    <location>
        <begin position="213"/>
        <end position="230"/>
    </location>
</feature>
<feature type="region of interest" description="Disordered" evidence="1">
    <location>
        <begin position="197"/>
        <end position="230"/>
    </location>
</feature>
<comment type="caution">
    <text evidence="3">The sequence shown here is derived from an EMBL/GenBank/DDBJ whole genome shotgun (WGS) entry which is preliminary data.</text>
</comment>
<name>A0A367KUT4_RHIST</name>
<evidence type="ECO:0000313" key="4">
    <source>
        <dbReference type="Proteomes" id="UP000253551"/>
    </source>
</evidence>
<reference evidence="3 4" key="1">
    <citation type="journal article" date="2018" name="G3 (Bethesda)">
        <title>Phylogenetic and Phylogenomic Definition of Rhizopus Species.</title>
        <authorList>
            <person name="Gryganskyi A.P."/>
            <person name="Golan J."/>
            <person name="Dolatabadi S."/>
            <person name="Mondo S."/>
            <person name="Robb S."/>
            <person name="Idnurm A."/>
            <person name="Muszewska A."/>
            <person name="Steczkiewicz K."/>
            <person name="Masonjones S."/>
            <person name="Liao H.L."/>
            <person name="Gajdeczka M.T."/>
            <person name="Anike F."/>
            <person name="Vuek A."/>
            <person name="Anishchenko I.M."/>
            <person name="Voigt K."/>
            <person name="de Hoog G.S."/>
            <person name="Smith M.E."/>
            <person name="Heitman J."/>
            <person name="Vilgalys R."/>
            <person name="Stajich J.E."/>
        </authorList>
    </citation>
    <scope>NUCLEOTIDE SEQUENCE [LARGE SCALE GENOMIC DNA]</scope>
    <source>
        <strain evidence="3 4">LSU 92-RS-03</strain>
    </source>
</reference>
<dbReference type="STRING" id="4846.A0A367KUT4"/>
<evidence type="ECO:0000256" key="1">
    <source>
        <dbReference type="SAM" id="MobiDB-lite"/>
    </source>
</evidence>
<keyword evidence="2" id="KW-1133">Transmembrane helix</keyword>
<evidence type="ECO:0000313" key="3">
    <source>
        <dbReference type="EMBL" id="RCI05959.1"/>
    </source>
</evidence>
<keyword evidence="2" id="KW-0472">Membrane</keyword>
<keyword evidence="4" id="KW-1185">Reference proteome</keyword>
<evidence type="ECO:0000256" key="2">
    <source>
        <dbReference type="SAM" id="Phobius"/>
    </source>
</evidence>
<organism evidence="3 4">
    <name type="scientific">Rhizopus stolonifer</name>
    <name type="common">Rhizopus nigricans</name>
    <dbReference type="NCBI Taxonomy" id="4846"/>
    <lineage>
        <taxon>Eukaryota</taxon>
        <taxon>Fungi</taxon>
        <taxon>Fungi incertae sedis</taxon>
        <taxon>Mucoromycota</taxon>
        <taxon>Mucoromycotina</taxon>
        <taxon>Mucoromycetes</taxon>
        <taxon>Mucorales</taxon>
        <taxon>Mucorineae</taxon>
        <taxon>Rhizopodaceae</taxon>
        <taxon>Rhizopus</taxon>
    </lineage>
</organism>
<dbReference type="Proteomes" id="UP000253551">
    <property type="component" value="Unassembled WGS sequence"/>
</dbReference>